<dbReference type="STRING" id="1111676.MHC_01590"/>
<keyword evidence="1" id="KW-0812">Transmembrane</keyword>
<reference evidence="2 3" key="1">
    <citation type="journal article" date="2012" name="J. Bacteriol.">
        <title>Complete genome sequence of Mycoplasma haemocanis strain Illinois.</title>
        <authorList>
            <person name="do Nascimento N.C."/>
            <person name="Guimaraes A.M."/>
            <person name="Santos A.P."/>
            <person name="Sanmiguel P.J."/>
            <person name="Messick J.B."/>
        </authorList>
    </citation>
    <scope>NUCLEOTIDE SEQUENCE [LARGE SCALE GENOMIC DNA]</scope>
    <source>
        <strain evidence="2 3">Illinois</strain>
    </source>
</reference>
<proteinExistence type="predicted"/>
<sequence>MPKLPFIGGIAGIFGLVLEFSNLKSPTSLISKNRTPFKLRRCVLYSIVREAELTVKKRKKHPFRRR</sequence>
<dbReference type="Proteomes" id="UP000009135">
    <property type="component" value="Chromosome"/>
</dbReference>
<dbReference type="AlphaFoldDB" id="H6N6B2"/>
<evidence type="ECO:0000313" key="3">
    <source>
        <dbReference type="Proteomes" id="UP000009135"/>
    </source>
</evidence>
<dbReference type="HOGENOM" id="CLU_2826500_0_0_14"/>
<keyword evidence="1" id="KW-0472">Membrane</keyword>
<name>H6N6B2_MYCHN</name>
<evidence type="ECO:0000313" key="2">
    <source>
        <dbReference type="EMBL" id="AEW45184.1"/>
    </source>
</evidence>
<dbReference type="KEGG" id="mhe:MHC_01590"/>
<keyword evidence="3" id="KW-1185">Reference proteome</keyword>
<protein>
    <submittedName>
        <fullName evidence="2">Uncharacterized protein</fullName>
    </submittedName>
</protein>
<feature type="transmembrane region" description="Helical" evidence="1">
    <location>
        <begin position="6"/>
        <end position="23"/>
    </location>
</feature>
<dbReference type="EMBL" id="CP003199">
    <property type="protein sequence ID" value="AEW45184.1"/>
    <property type="molecule type" value="Genomic_DNA"/>
</dbReference>
<gene>
    <name evidence="2" type="ordered locus">MHC_01590</name>
</gene>
<accession>H6N6B2</accession>
<evidence type="ECO:0000256" key="1">
    <source>
        <dbReference type="SAM" id="Phobius"/>
    </source>
</evidence>
<keyword evidence="1" id="KW-1133">Transmembrane helix</keyword>
<organism evidence="2 3">
    <name type="scientific">Mycoplasma haemocanis (strain Illinois)</name>
    <dbReference type="NCBI Taxonomy" id="1111676"/>
    <lineage>
        <taxon>Bacteria</taxon>
        <taxon>Bacillati</taxon>
        <taxon>Mycoplasmatota</taxon>
        <taxon>Mollicutes</taxon>
        <taxon>Mycoplasmataceae</taxon>
        <taxon>Mycoplasma</taxon>
    </lineage>
</organism>